<proteinExistence type="inferred from homology"/>
<dbReference type="GO" id="GO:0016593">
    <property type="term" value="C:Cdc73/Paf1 complex"/>
    <property type="evidence" value="ECO:0007669"/>
    <property type="project" value="InterPro"/>
</dbReference>
<dbReference type="AlphaFoldDB" id="A0A6G3MFH9"/>
<evidence type="ECO:0000256" key="1">
    <source>
        <dbReference type="ARBA" id="ARBA00004123"/>
    </source>
</evidence>
<reference evidence="5" key="1">
    <citation type="submission" date="2018-11" db="EMBL/GenBank/DDBJ databases">
        <title>Henneguya salminicola genome and transcriptome.</title>
        <authorList>
            <person name="Yahalomi D."/>
            <person name="Atkinson S.D."/>
            <person name="Neuhof M."/>
            <person name="Chang E.S."/>
            <person name="Philippe H."/>
            <person name="Cartwright P."/>
            <person name="Bartholomew J.L."/>
            <person name="Huchon D."/>
        </authorList>
    </citation>
    <scope>NUCLEOTIDE SEQUENCE</scope>
    <source>
        <strain evidence="5">Hz1</strain>
        <tissue evidence="5">Whole</tissue>
    </source>
</reference>
<name>A0A6G3MFH9_HENSL</name>
<dbReference type="GO" id="GO:0003682">
    <property type="term" value="F:chromatin binding"/>
    <property type="evidence" value="ECO:0007669"/>
    <property type="project" value="TreeGrafter"/>
</dbReference>
<accession>A0A6G3MFH9</accession>
<evidence type="ECO:0000256" key="4">
    <source>
        <dbReference type="ARBA" id="ARBA00023242"/>
    </source>
</evidence>
<dbReference type="GO" id="GO:0000993">
    <property type="term" value="F:RNA polymerase II complex binding"/>
    <property type="evidence" value="ECO:0007669"/>
    <property type="project" value="TreeGrafter"/>
</dbReference>
<protein>
    <recommendedName>
        <fullName evidence="3">RNA polymerase II-associated factor 1 homolog</fullName>
    </recommendedName>
</protein>
<keyword evidence="4" id="KW-0539">Nucleus</keyword>
<evidence type="ECO:0000256" key="2">
    <source>
        <dbReference type="ARBA" id="ARBA00007560"/>
    </source>
</evidence>
<dbReference type="EMBL" id="GHBP01001420">
    <property type="protein sequence ID" value="NDJ92733.1"/>
    <property type="molecule type" value="Transcribed_RNA"/>
</dbReference>
<dbReference type="InterPro" id="IPR007133">
    <property type="entry name" value="RNA_pol_II-assoc_Paf1"/>
</dbReference>
<evidence type="ECO:0000256" key="3">
    <source>
        <dbReference type="ARBA" id="ARBA00020462"/>
    </source>
</evidence>
<dbReference type="Pfam" id="PF03985">
    <property type="entry name" value="Paf1"/>
    <property type="match status" value="1"/>
</dbReference>
<dbReference type="PANTHER" id="PTHR23188">
    <property type="entry name" value="RNA POLYMERASE II-ASSOCIATED FACTOR 1 HOMOLOG"/>
    <property type="match status" value="1"/>
</dbReference>
<dbReference type="PANTHER" id="PTHR23188:SF12">
    <property type="entry name" value="RNA POLYMERASE II-ASSOCIATED FACTOR 1 HOMOLOG"/>
    <property type="match status" value="1"/>
</dbReference>
<organism evidence="5">
    <name type="scientific">Henneguya salminicola</name>
    <name type="common">Myxosporean</name>
    <dbReference type="NCBI Taxonomy" id="69463"/>
    <lineage>
        <taxon>Eukaryota</taxon>
        <taxon>Metazoa</taxon>
        <taxon>Cnidaria</taxon>
        <taxon>Myxozoa</taxon>
        <taxon>Myxosporea</taxon>
        <taxon>Bivalvulida</taxon>
        <taxon>Platysporina</taxon>
        <taxon>Myxobolidae</taxon>
        <taxon>Henneguya</taxon>
    </lineage>
</organism>
<dbReference type="GO" id="GO:0006368">
    <property type="term" value="P:transcription elongation by RNA polymerase II"/>
    <property type="evidence" value="ECO:0007669"/>
    <property type="project" value="InterPro"/>
</dbReference>
<evidence type="ECO:0000313" key="5">
    <source>
        <dbReference type="EMBL" id="NDJ92733.1"/>
    </source>
</evidence>
<sequence>MSINKQMHKPSHIIERTISASQNINLQINKYRSREDQILAIEKTFSDSKIPITAHHSNKELRPKFVYPVLPDESVFFLFFSSKLWKYTFSHITFDSCPSIQGKADLLEANQLNDALLKGMSDSQGEFVGYFIKNDELKYKTTTDTLAYEIVREYNWSIQNTALGATEDIYSWRIDKDSGKVLYNELSARVRLTKRRLEGGRHKNSLFSTMLIARNRDITQIEEQEQTRKMDILKKKNINLFNEDNLPLISVSSNVTEIINENADTSDNPFDDDFSNNS</sequence>
<comment type="subcellular location">
    <subcellularLocation>
        <location evidence="1">Nucleus</location>
    </subcellularLocation>
</comment>
<comment type="similarity">
    <text evidence="2">Belongs to the PAF1 family.</text>
</comment>